<evidence type="ECO:0000256" key="1">
    <source>
        <dbReference type="SAM" id="Phobius"/>
    </source>
</evidence>
<name>A0A0D1Y0T1_EXOME</name>
<reference evidence="2 3" key="1">
    <citation type="submission" date="2015-01" db="EMBL/GenBank/DDBJ databases">
        <title>The Genome Sequence of Exophiala mesophila CBS40295.</title>
        <authorList>
            <consortium name="The Broad Institute Genomics Platform"/>
            <person name="Cuomo C."/>
            <person name="de Hoog S."/>
            <person name="Gorbushina A."/>
            <person name="Stielow B."/>
            <person name="Teixiera M."/>
            <person name="Abouelleil A."/>
            <person name="Chapman S.B."/>
            <person name="Priest M."/>
            <person name="Young S.K."/>
            <person name="Wortman J."/>
            <person name="Nusbaum C."/>
            <person name="Birren B."/>
        </authorList>
    </citation>
    <scope>NUCLEOTIDE SEQUENCE [LARGE SCALE GENOMIC DNA]</scope>
    <source>
        <strain evidence="2 3">CBS 40295</strain>
    </source>
</reference>
<dbReference type="Proteomes" id="UP000054302">
    <property type="component" value="Unassembled WGS sequence"/>
</dbReference>
<keyword evidence="1" id="KW-0812">Transmembrane</keyword>
<dbReference type="AlphaFoldDB" id="A0A0D1Y0T1"/>
<organism evidence="2 3">
    <name type="scientific">Exophiala mesophila</name>
    <name type="common">Black yeast-like fungus</name>
    <dbReference type="NCBI Taxonomy" id="212818"/>
    <lineage>
        <taxon>Eukaryota</taxon>
        <taxon>Fungi</taxon>
        <taxon>Dikarya</taxon>
        <taxon>Ascomycota</taxon>
        <taxon>Pezizomycotina</taxon>
        <taxon>Eurotiomycetes</taxon>
        <taxon>Chaetothyriomycetidae</taxon>
        <taxon>Chaetothyriales</taxon>
        <taxon>Herpotrichiellaceae</taxon>
        <taxon>Exophiala</taxon>
    </lineage>
</organism>
<evidence type="ECO:0000313" key="2">
    <source>
        <dbReference type="EMBL" id="KIV94106.1"/>
    </source>
</evidence>
<feature type="transmembrane region" description="Helical" evidence="1">
    <location>
        <begin position="12"/>
        <end position="32"/>
    </location>
</feature>
<dbReference type="RefSeq" id="XP_016225680.1">
    <property type="nucleotide sequence ID" value="XM_016369892.1"/>
</dbReference>
<keyword evidence="1" id="KW-0472">Membrane</keyword>
<keyword evidence="1" id="KW-1133">Transmembrane helix</keyword>
<keyword evidence="3" id="KW-1185">Reference proteome</keyword>
<dbReference type="EMBL" id="KN847522">
    <property type="protein sequence ID" value="KIV94106.1"/>
    <property type="molecule type" value="Genomic_DNA"/>
</dbReference>
<proteinExistence type="predicted"/>
<dbReference type="GeneID" id="27323106"/>
<dbReference type="OrthoDB" id="5367275at2759"/>
<dbReference type="VEuPathDB" id="FungiDB:PV10_05261"/>
<accession>A0A0D1Y0T1</accession>
<evidence type="ECO:0000313" key="3">
    <source>
        <dbReference type="Proteomes" id="UP000054302"/>
    </source>
</evidence>
<dbReference type="HOGENOM" id="CLU_785316_0_0_1"/>
<dbReference type="OMA" id="FMQYDSV"/>
<sequence>MVLLTSGTVSVIISSGVICTFTFLLFLCGYVLQQQSVRSLQEAIRQPPERKPVPTLPAKFRHPQNELFEAVVGENIDGSMESTIVNEIMGPRGSKPGDNIQVPVDVDDQGLRRVKQSLISEDGSSFERLAYFFALQEPSDLCSALYFADLHRNASNLSIPPSLVLLYPATWESSGSVLHTSILSFMRTIQESQDLIYHPVPIDERLGVKAQLLGELQWTRWSYDRGMYLRLPGMAIDIQLLDDALRQSEYRKAWGAVHGAGRLDPEILLYTPQGLKTPRKDVQPLAASPITPKTFEDQVYLESQVKSAGYVLLDQYTSESASEIDPWLRNIVGEYDRGRKGVCAGSNLLHGID</sequence>
<protein>
    <submittedName>
        <fullName evidence="2">Uncharacterized protein</fullName>
    </submittedName>
</protein>
<gene>
    <name evidence="2" type="ORF">PV10_05261</name>
</gene>